<evidence type="ECO:0000256" key="1">
    <source>
        <dbReference type="ARBA" id="ARBA00023186"/>
    </source>
</evidence>
<dbReference type="InterPro" id="IPR036869">
    <property type="entry name" value="J_dom_sf"/>
</dbReference>
<dbReference type="InterPro" id="IPR051948">
    <property type="entry name" value="Hsp70_co-chaperone_J-domain"/>
</dbReference>
<accession>E4YI93</accession>
<dbReference type="CDD" id="cd06257">
    <property type="entry name" value="DnaJ"/>
    <property type="match status" value="1"/>
</dbReference>
<dbReference type="PANTHER" id="PTHR44360:SF1">
    <property type="entry name" value="DNAJ HOMOLOG SUBFAMILY B MEMBER 9"/>
    <property type="match status" value="1"/>
</dbReference>
<dbReference type="SMART" id="SM00271">
    <property type="entry name" value="DnaJ"/>
    <property type="match status" value="1"/>
</dbReference>
<evidence type="ECO:0000313" key="8">
    <source>
        <dbReference type="EMBL" id="CBY35204.1"/>
    </source>
</evidence>
<feature type="region of interest" description="Disordered" evidence="6">
    <location>
        <begin position="172"/>
        <end position="206"/>
    </location>
</feature>
<dbReference type="InterPro" id="IPR001623">
    <property type="entry name" value="DnaJ_domain"/>
</dbReference>
<feature type="compositionally biased region" description="Low complexity" evidence="6">
    <location>
        <begin position="197"/>
        <end position="206"/>
    </location>
</feature>
<name>E4YI93_OIKDI</name>
<evidence type="ECO:0000256" key="2">
    <source>
        <dbReference type="ARBA" id="ARBA00040158"/>
    </source>
</evidence>
<feature type="domain" description="J" evidence="7">
    <location>
        <begin position="15"/>
        <end position="79"/>
    </location>
</feature>
<dbReference type="Proteomes" id="UP000011014">
    <property type="component" value="Unassembled WGS sequence"/>
</dbReference>
<dbReference type="PRINTS" id="PR00625">
    <property type="entry name" value="JDOMAIN"/>
</dbReference>
<protein>
    <recommendedName>
        <fullName evidence="2">DnaJ homolog subfamily B member 9</fullName>
    </recommendedName>
    <alternativeName>
        <fullName evidence="3">Endoplasmic reticulum DNA J domain-containing protein 4</fullName>
    </alternativeName>
</protein>
<keyword evidence="1" id="KW-0143">Chaperone</keyword>
<dbReference type="Gene3D" id="1.10.287.110">
    <property type="entry name" value="DnaJ domain"/>
    <property type="match status" value="1"/>
</dbReference>
<organism evidence="8">
    <name type="scientific">Oikopleura dioica</name>
    <name type="common">Tunicate</name>
    <dbReference type="NCBI Taxonomy" id="34765"/>
    <lineage>
        <taxon>Eukaryota</taxon>
        <taxon>Metazoa</taxon>
        <taxon>Chordata</taxon>
        <taxon>Tunicata</taxon>
        <taxon>Appendicularia</taxon>
        <taxon>Copelata</taxon>
        <taxon>Oikopleuridae</taxon>
        <taxon>Oikopleura</taxon>
    </lineage>
</organism>
<evidence type="ECO:0000256" key="4">
    <source>
        <dbReference type="ARBA" id="ARBA00045428"/>
    </source>
</evidence>
<evidence type="ECO:0000256" key="5">
    <source>
        <dbReference type="ARBA" id="ARBA00046365"/>
    </source>
</evidence>
<dbReference type="GO" id="GO:0051087">
    <property type="term" value="F:protein-folding chaperone binding"/>
    <property type="evidence" value="ECO:0007669"/>
    <property type="project" value="TreeGrafter"/>
</dbReference>
<evidence type="ECO:0000256" key="6">
    <source>
        <dbReference type="SAM" id="MobiDB-lite"/>
    </source>
</evidence>
<dbReference type="GO" id="GO:0005783">
    <property type="term" value="C:endoplasmic reticulum"/>
    <property type="evidence" value="ECO:0007669"/>
    <property type="project" value="TreeGrafter"/>
</dbReference>
<dbReference type="Pfam" id="PF00226">
    <property type="entry name" value="DnaJ"/>
    <property type="match status" value="1"/>
</dbReference>
<evidence type="ECO:0000256" key="3">
    <source>
        <dbReference type="ARBA" id="ARBA00041533"/>
    </source>
</evidence>
<comment type="subunit">
    <text evidence="5">Interacts with HSPA5/BiP; interaction is direct. Interacts with ERN1/IRE1 (via the luminal region). Interacts with DERL1.</text>
</comment>
<proteinExistence type="predicted"/>
<sequence length="233" mass="26748">MRLLYSLFLSALAGNYYETFGVEKTATTKEIKKAFRKLAMKFHPDKNKAADAEEKFREIAEAYETLTSEQKRASYDASGFADAKAENHHQKSDFEFNFDQFFKDFDEFFKTKDDPTKRQKRSSFDFDDIFEGMENEENEIFRTFLGEDFFGGLDLGSMGMKMGGKKFKIKTSSTVTKDGNSETRSFTQDSKSNVKISKSSTNSGSSEINCKYVRIEVSPGNFEQKYVCEKDEL</sequence>
<dbReference type="AlphaFoldDB" id="E4YI93"/>
<reference evidence="8" key="1">
    <citation type="journal article" date="2010" name="Science">
        <title>Plasticity of animal genome architecture unmasked by rapid evolution of a pelagic tunicate.</title>
        <authorList>
            <person name="Denoeud F."/>
            <person name="Henriet S."/>
            <person name="Mungpakdee S."/>
            <person name="Aury J.M."/>
            <person name="Da Silva C."/>
            <person name="Brinkmann H."/>
            <person name="Mikhaleva J."/>
            <person name="Olsen L.C."/>
            <person name="Jubin C."/>
            <person name="Canestro C."/>
            <person name="Bouquet J.M."/>
            <person name="Danks G."/>
            <person name="Poulain J."/>
            <person name="Campsteijn C."/>
            <person name="Adamski M."/>
            <person name="Cross I."/>
            <person name="Yadetie F."/>
            <person name="Muffato M."/>
            <person name="Louis A."/>
            <person name="Butcher S."/>
            <person name="Tsagkogeorga G."/>
            <person name="Konrad A."/>
            <person name="Singh S."/>
            <person name="Jensen M.F."/>
            <person name="Cong E.H."/>
            <person name="Eikeseth-Otteraa H."/>
            <person name="Noel B."/>
            <person name="Anthouard V."/>
            <person name="Porcel B.M."/>
            <person name="Kachouri-Lafond R."/>
            <person name="Nishino A."/>
            <person name="Ugolini M."/>
            <person name="Chourrout P."/>
            <person name="Nishida H."/>
            <person name="Aasland R."/>
            <person name="Huzurbazar S."/>
            <person name="Westhof E."/>
            <person name="Delsuc F."/>
            <person name="Lehrach H."/>
            <person name="Reinhardt R."/>
            <person name="Weissenbach J."/>
            <person name="Roy S.W."/>
            <person name="Artiguenave F."/>
            <person name="Postlethwait J.H."/>
            <person name="Manak J.R."/>
            <person name="Thompson E.M."/>
            <person name="Jaillon O."/>
            <person name="Du Pasquier L."/>
            <person name="Boudinot P."/>
            <person name="Liberles D.A."/>
            <person name="Volff J.N."/>
            <person name="Philippe H."/>
            <person name="Lenhard B."/>
            <person name="Roest Crollius H."/>
            <person name="Wincker P."/>
            <person name="Chourrout D."/>
        </authorList>
    </citation>
    <scope>NUCLEOTIDE SEQUENCE [LARGE SCALE GENOMIC DNA]</scope>
</reference>
<evidence type="ECO:0000259" key="7">
    <source>
        <dbReference type="PROSITE" id="PS50076"/>
    </source>
</evidence>
<gene>
    <name evidence="8" type="ORF">GSOID_T00027009001</name>
</gene>
<dbReference type="GO" id="GO:0051787">
    <property type="term" value="F:misfolded protein binding"/>
    <property type="evidence" value="ECO:0007669"/>
    <property type="project" value="TreeGrafter"/>
</dbReference>
<dbReference type="EMBL" id="FN654600">
    <property type="protein sequence ID" value="CBY35204.1"/>
    <property type="molecule type" value="Genomic_DNA"/>
</dbReference>
<comment type="function">
    <text evidence="4">Co-chaperone for Hsp70 protein HSPA5/BiP that acts as a key repressor of the ERN1/IRE1-mediated unfolded protein response (UPR). J domain-containing co-chaperones stimulate the ATPase activity of Hsp70 proteins and are required for efficient substrate recognition by Hsp70 proteins. In the unstressed endoplasmic reticulum, interacts with the luminal region of ERN1/IRE1 and selectively recruits HSPA5/BiP: HSPA5/BiP disrupts the dimerization of the active ERN1/IRE1 luminal region, thereby inactivating ERN1/IRE1. Also involved in endoplasmic reticulum-associated degradation (ERAD) of misfolded proteins. Required for survival of B-cell progenitors and normal antibody production.</text>
</comment>
<dbReference type="PROSITE" id="PS50076">
    <property type="entry name" value="DNAJ_2"/>
    <property type="match status" value="1"/>
</dbReference>
<dbReference type="SUPFAM" id="SSF46565">
    <property type="entry name" value="Chaperone J-domain"/>
    <property type="match status" value="1"/>
</dbReference>
<feature type="compositionally biased region" description="Polar residues" evidence="6">
    <location>
        <begin position="172"/>
        <end position="196"/>
    </location>
</feature>
<dbReference type="GO" id="GO:0036503">
    <property type="term" value="P:ERAD pathway"/>
    <property type="evidence" value="ECO:0007669"/>
    <property type="project" value="TreeGrafter"/>
</dbReference>
<dbReference type="PANTHER" id="PTHR44360">
    <property type="entry name" value="DNAJ HOMOLOG SUBFAMILY B MEMBER 9"/>
    <property type="match status" value="1"/>
</dbReference>